<comment type="caution">
    <text evidence="1">The sequence shown here is derived from an EMBL/GenBank/DDBJ whole genome shotgun (WGS) entry which is preliminary data.</text>
</comment>
<evidence type="ECO:0008006" key="3">
    <source>
        <dbReference type="Google" id="ProtNLM"/>
    </source>
</evidence>
<dbReference type="EMBL" id="LGUC01000001">
    <property type="protein sequence ID" value="KPN29394.1"/>
    <property type="molecule type" value="Genomic_DNA"/>
</dbReference>
<gene>
    <name evidence="1" type="ORF">SY89_00107</name>
</gene>
<dbReference type="Proteomes" id="UP000050535">
    <property type="component" value="Unassembled WGS sequence"/>
</dbReference>
<accession>A0A0P7G815</accession>
<protein>
    <recommendedName>
        <fullName evidence="3">Transcriptional regulator</fullName>
    </recommendedName>
</protein>
<reference evidence="2" key="1">
    <citation type="submission" date="2013-11" db="EMBL/GenBank/DDBJ databases">
        <authorList>
            <person name="Hoang H.T."/>
            <person name="Killian M.L."/>
            <person name="Madson D.M."/>
            <person name="Arruda P.H.E."/>
            <person name="Sun D."/>
            <person name="Schwartz K.J."/>
            <person name="Yoon K."/>
        </authorList>
    </citation>
    <scope>NUCLEOTIDE SEQUENCE [LARGE SCALE GENOMIC DNA]</scope>
    <source>
        <strain evidence="2">CDK2</strain>
    </source>
</reference>
<organism evidence="1 2">
    <name type="scientific">Halolamina pelagica</name>
    <dbReference type="NCBI Taxonomy" id="699431"/>
    <lineage>
        <taxon>Archaea</taxon>
        <taxon>Methanobacteriati</taxon>
        <taxon>Methanobacteriota</taxon>
        <taxon>Stenosarchaea group</taxon>
        <taxon>Halobacteria</taxon>
        <taxon>Halobacteriales</taxon>
        <taxon>Haloferacaceae</taxon>
    </lineage>
</organism>
<proteinExistence type="predicted"/>
<evidence type="ECO:0000313" key="1">
    <source>
        <dbReference type="EMBL" id="KPN29394.1"/>
    </source>
</evidence>
<name>A0A0P7G815_9EURY</name>
<evidence type="ECO:0000313" key="2">
    <source>
        <dbReference type="Proteomes" id="UP000050535"/>
    </source>
</evidence>
<sequence length="129" mass="14934">MPIDPSEEQNWAERWDELYEALSAEPRRMIISSLLDEPRGRRLPLPDAAESPNQPMDVETLSTLLRHHHLPMLARAGYVRWDDDPFVVQRGPRFEEPAFIIELVTDSIDDLPTPLINNCKIFKDQVTDD</sequence>
<keyword evidence="2" id="KW-1185">Reference proteome</keyword>
<dbReference type="OrthoDB" id="247722at2157"/>
<dbReference type="AlphaFoldDB" id="A0A0P7G815"/>
<dbReference type="RefSeq" id="WP_189319079.1">
    <property type="nucleotide sequence ID" value="NZ_LGUC01000001.1"/>
</dbReference>